<accession>A0AAD7S5W6</accession>
<feature type="transmembrane region" description="Helical" evidence="2">
    <location>
        <begin position="22"/>
        <end position="50"/>
    </location>
</feature>
<reference evidence="3" key="1">
    <citation type="journal article" date="2023" name="Science">
        <title>Genome structures resolve the early diversification of teleost fishes.</title>
        <authorList>
            <person name="Parey E."/>
            <person name="Louis A."/>
            <person name="Montfort J."/>
            <person name="Bouchez O."/>
            <person name="Roques C."/>
            <person name="Iampietro C."/>
            <person name="Lluch J."/>
            <person name="Castinel A."/>
            <person name="Donnadieu C."/>
            <person name="Desvignes T."/>
            <person name="Floi Bucao C."/>
            <person name="Jouanno E."/>
            <person name="Wen M."/>
            <person name="Mejri S."/>
            <person name="Dirks R."/>
            <person name="Jansen H."/>
            <person name="Henkel C."/>
            <person name="Chen W.J."/>
            <person name="Zahm M."/>
            <person name="Cabau C."/>
            <person name="Klopp C."/>
            <person name="Thompson A.W."/>
            <person name="Robinson-Rechavi M."/>
            <person name="Braasch I."/>
            <person name="Lecointre G."/>
            <person name="Bobe J."/>
            <person name="Postlethwait J.H."/>
            <person name="Berthelot C."/>
            <person name="Roest Crollius H."/>
            <person name="Guiguen Y."/>
        </authorList>
    </citation>
    <scope>NUCLEOTIDE SEQUENCE</scope>
    <source>
        <strain evidence="3">NC1722</strain>
    </source>
</reference>
<proteinExistence type="predicted"/>
<feature type="region of interest" description="Disordered" evidence="1">
    <location>
        <begin position="107"/>
        <end position="216"/>
    </location>
</feature>
<keyword evidence="4" id="KW-1185">Reference proteome</keyword>
<evidence type="ECO:0000256" key="1">
    <source>
        <dbReference type="SAM" id="MobiDB-lite"/>
    </source>
</evidence>
<comment type="caution">
    <text evidence="3">The sequence shown here is derived from an EMBL/GenBank/DDBJ whole genome shotgun (WGS) entry which is preliminary data.</text>
</comment>
<sequence length="335" mass="36342">MSQIGPSVTPSSLTEGLPISNLTLLILLLIPCVVLLLLFNCVILGYKLLIFAKRKRGRRRLSSESTLLQSTLSTQQRITRISEVPSFSNQNGKRNFISVSEPMLAPPVTSSLTSSKERAGTGQRFRLMRPDGATRGGSGSLRAPSTILATMSTTGSTTRADLPRRSGMHTKGSLDWRRSAPNLLQSSDSEMDRPNRVPPNSPVFSAPPSGQGTSNLRAMRRSSTMELLNEIKNTAANSLDLTKMGYEYASSIPQESSCFVASANSSIVGPGLDSDFGASAGISLRILSADSDGFSSAILGSGLEWDYYDPCYVRQNHVPKHMHHMPTVTTKQYWV</sequence>
<protein>
    <submittedName>
        <fullName evidence="3">Uncharacterized protein</fullName>
    </submittedName>
</protein>
<evidence type="ECO:0000256" key="2">
    <source>
        <dbReference type="SAM" id="Phobius"/>
    </source>
</evidence>
<keyword evidence="2" id="KW-1133">Transmembrane helix</keyword>
<evidence type="ECO:0000313" key="4">
    <source>
        <dbReference type="Proteomes" id="UP001221898"/>
    </source>
</evidence>
<name>A0AAD7S5W6_9TELE</name>
<keyword evidence="2" id="KW-0812">Transmembrane</keyword>
<organism evidence="3 4">
    <name type="scientific">Aldrovandia affinis</name>
    <dbReference type="NCBI Taxonomy" id="143900"/>
    <lineage>
        <taxon>Eukaryota</taxon>
        <taxon>Metazoa</taxon>
        <taxon>Chordata</taxon>
        <taxon>Craniata</taxon>
        <taxon>Vertebrata</taxon>
        <taxon>Euteleostomi</taxon>
        <taxon>Actinopterygii</taxon>
        <taxon>Neopterygii</taxon>
        <taxon>Teleostei</taxon>
        <taxon>Notacanthiformes</taxon>
        <taxon>Halosauridae</taxon>
        <taxon>Aldrovandia</taxon>
    </lineage>
</organism>
<dbReference type="EMBL" id="JAINUG010000105">
    <property type="protein sequence ID" value="KAJ8396587.1"/>
    <property type="molecule type" value="Genomic_DNA"/>
</dbReference>
<evidence type="ECO:0000313" key="3">
    <source>
        <dbReference type="EMBL" id="KAJ8396587.1"/>
    </source>
</evidence>
<gene>
    <name evidence="3" type="ORF">AAFF_G00016530</name>
</gene>
<dbReference type="Proteomes" id="UP001221898">
    <property type="component" value="Unassembled WGS sequence"/>
</dbReference>
<keyword evidence="2" id="KW-0472">Membrane</keyword>
<feature type="compositionally biased region" description="Polar residues" evidence="1">
    <location>
        <begin position="147"/>
        <end position="159"/>
    </location>
</feature>
<dbReference type="AlphaFoldDB" id="A0AAD7S5W6"/>